<evidence type="ECO:0000259" key="17">
    <source>
        <dbReference type="Pfam" id="PF01326"/>
    </source>
</evidence>
<dbReference type="InterPro" id="IPR018274">
    <property type="entry name" value="PEP_util_AS"/>
</dbReference>
<dbReference type="InterPro" id="IPR002192">
    <property type="entry name" value="PPDK_AMP/ATP-bd"/>
</dbReference>
<comment type="catalytic activity">
    <reaction evidence="12">
        <text>pyruvate + phosphate + ATP = phosphoenolpyruvate + AMP + diphosphate + H(+)</text>
        <dbReference type="Rhea" id="RHEA:10756"/>
        <dbReference type="ChEBI" id="CHEBI:15361"/>
        <dbReference type="ChEBI" id="CHEBI:15378"/>
        <dbReference type="ChEBI" id="CHEBI:30616"/>
        <dbReference type="ChEBI" id="CHEBI:33019"/>
        <dbReference type="ChEBI" id="CHEBI:43474"/>
        <dbReference type="ChEBI" id="CHEBI:58702"/>
        <dbReference type="ChEBI" id="CHEBI:456215"/>
        <dbReference type="EC" id="2.7.9.1"/>
    </reaction>
</comment>
<dbReference type="PROSITE" id="PS00370">
    <property type="entry name" value="PEP_ENZYMES_PHOS_SITE"/>
    <property type="match status" value="1"/>
</dbReference>
<organism evidence="19 20">
    <name type="scientific">Sphingomonas crocodyli</name>
    <dbReference type="NCBI Taxonomy" id="1979270"/>
    <lineage>
        <taxon>Bacteria</taxon>
        <taxon>Pseudomonadati</taxon>
        <taxon>Pseudomonadota</taxon>
        <taxon>Alphaproteobacteria</taxon>
        <taxon>Sphingomonadales</taxon>
        <taxon>Sphingomonadaceae</taxon>
        <taxon>Sphingomonas</taxon>
    </lineage>
</organism>
<feature type="domain" description="Pyruvate phosphate dikinase AMP/ATP-binding" evidence="17">
    <location>
        <begin position="321"/>
        <end position="372"/>
    </location>
</feature>
<dbReference type="InterPro" id="IPR010121">
    <property type="entry name" value="Pyruvate_phosphate_dikinase"/>
</dbReference>
<feature type="domain" description="PEP-utilising enzyme C-terminal" evidence="18">
    <location>
        <begin position="533"/>
        <end position="884"/>
    </location>
</feature>
<evidence type="ECO:0000259" key="18">
    <source>
        <dbReference type="Pfam" id="PF02896"/>
    </source>
</evidence>
<feature type="active site" description="Proton donor" evidence="13">
    <location>
        <position position="846"/>
    </location>
</feature>
<dbReference type="Gene3D" id="3.50.30.10">
    <property type="entry name" value="Phosphohistidine domain"/>
    <property type="match status" value="1"/>
</dbReference>
<dbReference type="Gene3D" id="1.20.80.30">
    <property type="match status" value="1"/>
</dbReference>
<dbReference type="EMBL" id="SACN01000005">
    <property type="protein sequence ID" value="RVT89428.1"/>
    <property type="molecule type" value="Genomic_DNA"/>
</dbReference>
<dbReference type="OrthoDB" id="9765468at2"/>
<gene>
    <name evidence="19" type="ORF">EOD43_21940</name>
</gene>
<comment type="caution">
    <text evidence="19">The sequence shown here is derived from an EMBL/GenBank/DDBJ whole genome shotgun (WGS) entry which is preliminary data.</text>
</comment>
<dbReference type="SUPFAM" id="SSF56059">
    <property type="entry name" value="Glutathione synthetase ATP-binding domain-like"/>
    <property type="match status" value="1"/>
</dbReference>
<feature type="binding site" evidence="14">
    <location>
        <position position="576"/>
    </location>
    <ligand>
        <name>substrate</name>
    </ligand>
</feature>
<reference evidence="19 20" key="1">
    <citation type="submission" date="2019-01" db="EMBL/GenBank/DDBJ databases">
        <authorList>
            <person name="Chen W.-M."/>
        </authorList>
    </citation>
    <scope>NUCLEOTIDE SEQUENCE [LARGE SCALE GENOMIC DNA]</scope>
    <source>
        <strain evidence="19 20">CCP-7</strain>
    </source>
</reference>
<evidence type="ECO:0000256" key="14">
    <source>
        <dbReference type="PIRSR" id="PIRSR000853-2"/>
    </source>
</evidence>
<proteinExistence type="inferred from homology"/>
<feature type="active site" description="Tele-phosphohistidine intermediate" evidence="13">
    <location>
        <position position="470"/>
    </location>
</feature>
<feature type="binding site" evidence="14">
    <location>
        <position position="632"/>
    </location>
    <ligand>
        <name>substrate</name>
    </ligand>
</feature>
<dbReference type="InterPro" id="IPR013815">
    <property type="entry name" value="ATP_grasp_subdomain_1"/>
</dbReference>
<dbReference type="GO" id="GO:0046872">
    <property type="term" value="F:metal ion binding"/>
    <property type="evidence" value="ECO:0007669"/>
    <property type="project" value="UniProtKB-UniRule"/>
</dbReference>
<dbReference type="SUPFAM" id="SSF52009">
    <property type="entry name" value="Phosphohistidine domain"/>
    <property type="match status" value="1"/>
</dbReference>
<feature type="binding site" evidence="14">
    <location>
        <position position="784"/>
    </location>
    <ligand>
        <name>substrate</name>
    </ligand>
</feature>
<dbReference type="PANTHER" id="PTHR22931:SF9">
    <property type="entry name" value="PYRUVATE, PHOSPHATE DIKINASE 1, CHLOROPLASTIC"/>
    <property type="match status" value="1"/>
</dbReference>
<feature type="binding site" evidence="14">
    <location>
        <position position="782"/>
    </location>
    <ligand>
        <name>substrate</name>
    </ligand>
</feature>
<dbReference type="SUPFAM" id="SSF51621">
    <property type="entry name" value="Phosphoenolpyruvate/pyruvate domain"/>
    <property type="match status" value="1"/>
</dbReference>
<feature type="binding site" evidence="15">
    <location>
        <position position="784"/>
    </location>
    <ligand>
        <name>Mg(2+)</name>
        <dbReference type="ChEBI" id="CHEBI:18420"/>
    </ligand>
</feature>
<comment type="cofactor">
    <cofactor evidence="1 12 15">
        <name>Mg(2+)</name>
        <dbReference type="ChEBI" id="CHEBI:18420"/>
    </cofactor>
</comment>
<comment type="function">
    <text evidence="2">Catalyzes the reversible phosphorylation of pyruvate and phosphate.</text>
</comment>
<dbReference type="PROSITE" id="PS00742">
    <property type="entry name" value="PEP_ENZYMES_2"/>
    <property type="match status" value="1"/>
</dbReference>
<dbReference type="InterPro" id="IPR008279">
    <property type="entry name" value="PEP-util_enz_mobile_dom"/>
</dbReference>
<accession>A0A437LVK9</accession>
<feature type="domain" description="Pyruvate phosphate dikinase AMP/ATP-binding" evidence="17">
    <location>
        <begin position="22"/>
        <end position="60"/>
    </location>
</feature>
<evidence type="ECO:0000256" key="9">
    <source>
        <dbReference type="ARBA" id="ARBA00022777"/>
    </source>
</evidence>
<evidence type="ECO:0000256" key="4">
    <source>
        <dbReference type="ARBA" id="ARBA00011994"/>
    </source>
</evidence>
<keyword evidence="11 15" id="KW-0460">Magnesium</keyword>
<keyword evidence="9 19" id="KW-0418">Kinase</keyword>
<dbReference type="InterPro" id="IPR015813">
    <property type="entry name" value="Pyrv/PenolPyrv_kinase-like_dom"/>
</dbReference>
<dbReference type="InterPro" id="IPR000121">
    <property type="entry name" value="PEP_util_C"/>
</dbReference>
<evidence type="ECO:0000256" key="7">
    <source>
        <dbReference type="ARBA" id="ARBA00022723"/>
    </source>
</evidence>
<evidence type="ECO:0000256" key="3">
    <source>
        <dbReference type="ARBA" id="ARBA00007837"/>
    </source>
</evidence>
<dbReference type="Pfam" id="PF00391">
    <property type="entry name" value="PEP-utilizers"/>
    <property type="match status" value="1"/>
</dbReference>
<keyword evidence="7 15" id="KW-0479">Metal-binding</keyword>
<evidence type="ECO:0000259" key="16">
    <source>
        <dbReference type="Pfam" id="PF00391"/>
    </source>
</evidence>
<dbReference type="AlphaFoldDB" id="A0A437LVK9"/>
<evidence type="ECO:0000256" key="11">
    <source>
        <dbReference type="ARBA" id="ARBA00022842"/>
    </source>
</evidence>
<protein>
    <recommendedName>
        <fullName evidence="5 12">Pyruvate, phosphate dikinase</fullName>
        <ecNumber evidence="4 12">2.7.9.1</ecNumber>
    </recommendedName>
</protein>
<dbReference type="NCBIfam" id="NF004531">
    <property type="entry name" value="PRK05878.1"/>
    <property type="match status" value="1"/>
</dbReference>
<dbReference type="Pfam" id="PF02896">
    <property type="entry name" value="PEP-utilizers_C"/>
    <property type="match status" value="1"/>
</dbReference>
<dbReference type="EC" id="2.7.9.1" evidence="4 12"/>
<dbReference type="InterPro" id="IPR040442">
    <property type="entry name" value="Pyrv_kinase-like_dom_sf"/>
</dbReference>
<dbReference type="Proteomes" id="UP000282971">
    <property type="component" value="Unassembled WGS sequence"/>
</dbReference>
<evidence type="ECO:0000256" key="6">
    <source>
        <dbReference type="ARBA" id="ARBA00022679"/>
    </source>
</evidence>
<evidence type="ECO:0000256" key="10">
    <source>
        <dbReference type="ARBA" id="ARBA00022840"/>
    </source>
</evidence>
<evidence type="ECO:0000256" key="5">
    <source>
        <dbReference type="ARBA" id="ARBA00020138"/>
    </source>
</evidence>
<feature type="binding site" evidence="14">
    <location>
        <position position="760"/>
    </location>
    <ligand>
        <name>substrate</name>
    </ligand>
</feature>
<dbReference type="Pfam" id="PF01326">
    <property type="entry name" value="PPDK_N"/>
    <property type="match status" value="3"/>
</dbReference>
<dbReference type="PIRSF" id="PIRSF000853">
    <property type="entry name" value="PPDK"/>
    <property type="match status" value="1"/>
</dbReference>
<evidence type="ECO:0000256" key="1">
    <source>
        <dbReference type="ARBA" id="ARBA00001946"/>
    </source>
</evidence>
<feature type="binding site" evidence="14">
    <location>
        <position position="781"/>
    </location>
    <ligand>
        <name>substrate</name>
    </ligand>
</feature>
<dbReference type="NCBIfam" id="TIGR01828">
    <property type="entry name" value="pyru_phos_dikin"/>
    <property type="match status" value="1"/>
</dbReference>
<evidence type="ECO:0000313" key="19">
    <source>
        <dbReference type="EMBL" id="RVT89428.1"/>
    </source>
</evidence>
<evidence type="ECO:0000256" key="8">
    <source>
        <dbReference type="ARBA" id="ARBA00022741"/>
    </source>
</evidence>
<keyword evidence="6 19" id="KW-0808">Transferase</keyword>
<dbReference type="Gene3D" id="3.30.1490.20">
    <property type="entry name" value="ATP-grasp fold, A domain"/>
    <property type="match status" value="1"/>
</dbReference>
<feature type="domain" description="Pyruvate phosphate dikinase AMP/ATP-binding" evidence="17">
    <location>
        <begin position="68"/>
        <end position="304"/>
    </location>
</feature>
<sequence>MTTQYVYRFGGGVSDGGKGDKNLLGGKGANLAEMASIGLPVPPGFTISTEMCARYYEEGESFPQSVRDEAANGIAHIEAITNKKFGDPADPLLVSVRSGARISMPGMMDTVLNLGLNDETVEGLAKTSGDARFAWDSYRRFIQMYSDVVLELDHGAFEEALEIAKEDKGYNLDTELTADDWQALVTQYKAIVVELWDGKPFPQDVHEQLWGAIGAVFGSWQCERAKVYRRLNDIPADWGTAVNVQAMVFGNMGDTSATGVAFTRDPSKGDNAYYGEFLINAQGEDVVAGIRTPQYLTKSAREAAGAKPASMEEALPTVYGELAKVFDLLETHYRDMQDIEFTVQQGKLWMLQTRSGKRTAKAALKIAVDMANEGLITQEEAVARVDPAALDQLLHPTLDPKAPRDVIAKGLPASPGAASGLVVFDADTAEKRAEMGDAVILVRTETSPEDIHGMHAAKGILTARGGMTSHAAVVARGMGRPCVSGVGSLAIDAKAKVFRVSGREVREGDIITIDGATGEVMIGAVPTVQPELAGDFGTLMGWADKVRRLKVRANAETPLDCKTARIFGAEGVGLCRTEHMFFDAARITAVRQMILAEDEKGRRVALDKLLPEQRADFTEIFEIMAGLPVTIRLLDPPLHEFLPHAEEDFAEVASATGIGVEALKRRAAELHEFNPMLGHRGCRLGVTYPEIYEMQARAIFEAACDVAAKSGKAPIPEVMVPLVATRRELELMKAVIDKAAKAVFAERGTTLEYLVGTMIELPRAALKAGEIAEVGEFFSFGTNDLTQTTLGVSRDDAGRFLTTYVDKGIYPKDPFVSLDVEGVGELIELAAERGRKTRSGIKLGICGEHGGDPASIAFCEKTGLDYVSASPYRVPIARLAAAQAALAAKK</sequence>
<keyword evidence="20" id="KW-1185">Reference proteome</keyword>
<evidence type="ECO:0000313" key="20">
    <source>
        <dbReference type="Proteomes" id="UP000282971"/>
    </source>
</evidence>
<feature type="domain" description="PEP-utilising enzyme mobile" evidence="16">
    <location>
        <begin position="438"/>
        <end position="518"/>
    </location>
</feature>
<dbReference type="GO" id="GO:0005524">
    <property type="term" value="F:ATP binding"/>
    <property type="evidence" value="ECO:0007669"/>
    <property type="project" value="UniProtKB-UniRule"/>
</dbReference>
<dbReference type="GO" id="GO:0050242">
    <property type="term" value="F:pyruvate, phosphate dikinase activity"/>
    <property type="evidence" value="ECO:0007669"/>
    <property type="project" value="UniProtKB-UniRule"/>
</dbReference>
<evidence type="ECO:0000256" key="12">
    <source>
        <dbReference type="PIRNR" id="PIRNR000853"/>
    </source>
</evidence>
<dbReference type="Gene3D" id="1.10.189.10">
    <property type="entry name" value="Pyruvate Phosphate Dikinase, domain 2"/>
    <property type="match status" value="1"/>
</dbReference>
<keyword evidence="19" id="KW-0670">Pyruvate</keyword>
<keyword evidence="8" id="KW-0547">Nucleotide-binding</keyword>
<dbReference type="InterPro" id="IPR023151">
    <property type="entry name" value="PEP_util_CS"/>
</dbReference>
<keyword evidence="10" id="KW-0067">ATP-binding</keyword>
<dbReference type="RefSeq" id="WP_127746489.1">
    <property type="nucleotide sequence ID" value="NZ_SACN01000005.1"/>
</dbReference>
<evidence type="ECO:0000256" key="2">
    <source>
        <dbReference type="ARBA" id="ARBA00003144"/>
    </source>
</evidence>
<evidence type="ECO:0000256" key="13">
    <source>
        <dbReference type="PIRSR" id="PIRSR000853-1"/>
    </source>
</evidence>
<comment type="similarity">
    <text evidence="3 12">Belongs to the PEP-utilizing enzyme family.</text>
</comment>
<feature type="binding site" evidence="14">
    <location>
        <position position="783"/>
    </location>
    <ligand>
        <name>substrate</name>
    </ligand>
</feature>
<feature type="binding site" evidence="15">
    <location>
        <position position="760"/>
    </location>
    <ligand>
        <name>Mg(2+)</name>
        <dbReference type="ChEBI" id="CHEBI:18420"/>
    </ligand>
</feature>
<dbReference type="PANTHER" id="PTHR22931">
    <property type="entry name" value="PHOSPHOENOLPYRUVATE DIKINASE-RELATED"/>
    <property type="match status" value="1"/>
</dbReference>
<dbReference type="GO" id="GO:0016301">
    <property type="term" value="F:kinase activity"/>
    <property type="evidence" value="ECO:0007669"/>
    <property type="project" value="UniProtKB-UniRule"/>
</dbReference>
<name>A0A437LVK9_9SPHN</name>
<dbReference type="Gene3D" id="3.30.470.20">
    <property type="entry name" value="ATP-grasp fold, B domain"/>
    <property type="match status" value="1"/>
</dbReference>
<evidence type="ECO:0000256" key="15">
    <source>
        <dbReference type="PIRSR" id="PIRSR000853-3"/>
    </source>
</evidence>
<dbReference type="InterPro" id="IPR036637">
    <property type="entry name" value="Phosphohistidine_dom_sf"/>
</dbReference>
<dbReference type="Gene3D" id="3.20.20.60">
    <property type="entry name" value="Phosphoenolpyruvate-binding domains"/>
    <property type="match status" value="1"/>
</dbReference>